<evidence type="ECO:0000313" key="2">
    <source>
        <dbReference type="EMBL" id="SVD02353.1"/>
    </source>
</evidence>
<dbReference type="EMBL" id="UINC01124901">
    <property type="protein sequence ID" value="SVD02353.1"/>
    <property type="molecule type" value="Genomic_DNA"/>
</dbReference>
<name>A0A382RXK2_9ZZZZ</name>
<dbReference type="Gene3D" id="3.10.50.40">
    <property type="match status" value="1"/>
</dbReference>
<dbReference type="Gene3D" id="3.30.70.1050">
    <property type="entry name" value="Trigger factor ribosome-binding domain"/>
    <property type="match status" value="1"/>
</dbReference>
<dbReference type="SUPFAM" id="SSF102735">
    <property type="entry name" value="Trigger factor ribosome-binding domain"/>
    <property type="match status" value="1"/>
</dbReference>
<dbReference type="InterPro" id="IPR008881">
    <property type="entry name" value="Trigger_fac_ribosome-bd_bac"/>
</dbReference>
<sequence>MKKFSKKIKMPGFRAGKIPRDRLLQQFQPNIEADFMEDNFQKYYLMAVQQVELVPVNKAEISDVHFHMNEHFRFKAAFEVEPEITFPKLKKKALSVQRTKYLHDDHDIEDAFLQLRKSHATITSVEDGAQEGDYIICELQKLDKSGLPIIGKKYEKQYLRVGKGSFTEDQKGKLI</sequence>
<dbReference type="GO" id="GO:0015031">
    <property type="term" value="P:protein transport"/>
    <property type="evidence" value="ECO:0007669"/>
    <property type="project" value="InterPro"/>
</dbReference>
<dbReference type="InterPro" id="IPR037041">
    <property type="entry name" value="Trigger_fac_C_sf"/>
</dbReference>
<organism evidence="2">
    <name type="scientific">marine metagenome</name>
    <dbReference type="NCBI Taxonomy" id="408172"/>
    <lineage>
        <taxon>unclassified sequences</taxon>
        <taxon>metagenomes</taxon>
        <taxon>ecological metagenomes</taxon>
    </lineage>
</organism>
<dbReference type="Pfam" id="PF05697">
    <property type="entry name" value="Trigger_N"/>
    <property type="match status" value="1"/>
</dbReference>
<gene>
    <name evidence="2" type="ORF">METZ01_LOCUS355207</name>
</gene>
<evidence type="ECO:0000259" key="1">
    <source>
        <dbReference type="Pfam" id="PF05697"/>
    </source>
</evidence>
<dbReference type="InterPro" id="IPR036611">
    <property type="entry name" value="Trigger_fac_ribosome-bd_sf"/>
</dbReference>
<feature type="non-terminal residue" evidence="2">
    <location>
        <position position="175"/>
    </location>
</feature>
<accession>A0A382RXK2</accession>
<reference evidence="2" key="1">
    <citation type="submission" date="2018-05" db="EMBL/GenBank/DDBJ databases">
        <authorList>
            <person name="Lanie J.A."/>
            <person name="Ng W.-L."/>
            <person name="Kazmierczak K.M."/>
            <person name="Andrzejewski T.M."/>
            <person name="Davidsen T.M."/>
            <person name="Wayne K.J."/>
            <person name="Tettelin H."/>
            <person name="Glass J.I."/>
            <person name="Rusch D."/>
            <person name="Podicherti R."/>
            <person name="Tsui H.-C.T."/>
            <person name="Winkler M.E."/>
        </authorList>
    </citation>
    <scope>NUCLEOTIDE SEQUENCE</scope>
</reference>
<dbReference type="GO" id="GO:0003755">
    <property type="term" value="F:peptidyl-prolyl cis-trans isomerase activity"/>
    <property type="evidence" value="ECO:0007669"/>
    <property type="project" value="InterPro"/>
</dbReference>
<dbReference type="InterPro" id="IPR046357">
    <property type="entry name" value="PPIase_dom_sf"/>
</dbReference>
<feature type="domain" description="Trigger factor ribosome-binding bacterial" evidence="1">
    <location>
        <begin position="2"/>
        <end position="111"/>
    </location>
</feature>
<dbReference type="AlphaFoldDB" id="A0A382RXK2"/>
<protein>
    <recommendedName>
        <fullName evidence="1">Trigger factor ribosome-binding bacterial domain-containing protein</fullName>
    </recommendedName>
</protein>
<dbReference type="Gene3D" id="1.10.3120.10">
    <property type="entry name" value="Trigger factor, C-terminal domain"/>
    <property type="match status" value="1"/>
</dbReference>
<dbReference type="GO" id="GO:0006457">
    <property type="term" value="P:protein folding"/>
    <property type="evidence" value="ECO:0007669"/>
    <property type="project" value="InterPro"/>
</dbReference>
<proteinExistence type="predicted"/>